<evidence type="ECO:0000256" key="1">
    <source>
        <dbReference type="SAM" id="MobiDB-lite"/>
    </source>
</evidence>
<dbReference type="AlphaFoldDB" id="A0A0B6Z0E5"/>
<reference evidence="2" key="1">
    <citation type="submission" date="2014-12" db="EMBL/GenBank/DDBJ databases">
        <title>Insight into the proteome of Arion vulgaris.</title>
        <authorList>
            <person name="Aradska J."/>
            <person name="Bulat T."/>
            <person name="Smidak R."/>
            <person name="Sarate P."/>
            <person name="Gangsoo J."/>
            <person name="Sialana F."/>
            <person name="Bilban M."/>
            <person name="Lubec G."/>
        </authorList>
    </citation>
    <scope>NUCLEOTIDE SEQUENCE</scope>
    <source>
        <tissue evidence="2">Skin</tissue>
    </source>
</reference>
<feature type="non-terminal residue" evidence="2">
    <location>
        <position position="1"/>
    </location>
</feature>
<organism evidence="2">
    <name type="scientific">Arion vulgaris</name>
    <dbReference type="NCBI Taxonomy" id="1028688"/>
    <lineage>
        <taxon>Eukaryota</taxon>
        <taxon>Metazoa</taxon>
        <taxon>Spiralia</taxon>
        <taxon>Lophotrochozoa</taxon>
        <taxon>Mollusca</taxon>
        <taxon>Gastropoda</taxon>
        <taxon>Heterobranchia</taxon>
        <taxon>Euthyneura</taxon>
        <taxon>Panpulmonata</taxon>
        <taxon>Eupulmonata</taxon>
        <taxon>Stylommatophora</taxon>
        <taxon>Helicina</taxon>
        <taxon>Arionoidea</taxon>
        <taxon>Arionidae</taxon>
        <taxon>Arion</taxon>
    </lineage>
</organism>
<protein>
    <submittedName>
        <fullName evidence="2">Uncharacterized protein</fullName>
    </submittedName>
</protein>
<dbReference type="EMBL" id="HACG01014997">
    <property type="protein sequence ID" value="CEK61862.1"/>
    <property type="molecule type" value="Transcribed_RNA"/>
</dbReference>
<feature type="non-terminal residue" evidence="2">
    <location>
        <position position="129"/>
    </location>
</feature>
<evidence type="ECO:0000313" key="2">
    <source>
        <dbReference type="EMBL" id="CEK61862.1"/>
    </source>
</evidence>
<proteinExistence type="predicted"/>
<sequence>KRSASASPDKEGEPVSKIKIQGGEVLPQNEKNMEHDSKKDENIFEDSIPGGDSSLLETSALDTSVLVIPAEYILEGEYSNRNAGIIADTGVSALQEINNSLTSSEVACTQNSAMKFPSSTNEEDASACE</sequence>
<feature type="compositionally biased region" description="Basic and acidic residues" evidence="1">
    <location>
        <begin position="31"/>
        <end position="42"/>
    </location>
</feature>
<feature type="region of interest" description="Disordered" evidence="1">
    <location>
        <begin position="1"/>
        <end position="55"/>
    </location>
</feature>
<gene>
    <name evidence="2" type="primary">ORF43511</name>
</gene>
<name>A0A0B6Z0E5_9EUPU</name>
<accession>A0A0B6Z0E5</accession>